<reference evidence="1 2" key="1">
    <citation type="submission" date="2017-05" db="EMBL/GenBank/DDBJ databases">
        <title>Full genome sequence of Pseudorhodoplanes sinuspersici.</title>
        <authorList>
            <person name="Dastgheib S.M.M."/>
            <person name="Shavandi M."/>
            <person name="Tirandaz H."/>
        </authorList>
    </citation>
    <scope>NUCLEOTIDE SEQUENCE [LARGE SCALE GENOMIC DNA]</scope>
    <source>
        <strain evidence="1 2">RIPI110</strain>
    </source>
</reference>
<keyword evidence="2" id="KW-1185">Reference proteome</keyword>
<dbReference type="AlphaFoldDB" id="A0A1W6ZV09"/>
<dbReference type="STRING" id="1235591.CAK95_20155"/>
<protein>
    <submittedName>
        <fullName evidence="1">Uncharacterized protein</fullName>
    </submittedName>
</protein>
<dbReference type="SUPFAM" id="SSF53474">
    <property type="entry name" value="alpha/beta-Hydrolases"/>
    <property type="match status" value="1"/>
</dbReference>
<evidence type="ECO:0000313" key="1">
    <source>
        <dbReference type="EMBL" id="ARQ01153.1"/>
    </source>
</evidence>
<proteinExistence type="predicted"/>
<dbReference type="InterPro" id="IPR029058">
    <property type="entry name" value="AB_hydrolase_fold"/>
</dbReference>
<sequence length="415" mass="46974">MSEPKNSEPTVKKRCVFFLGGYEPIPPQRQHERFIRELARSEKAWSAKAEVGPLEVSPDGRVGLWRIATGGPNWSTKAEYRSLLWHDIVMTDFGRPAWRRVLQSIVAFGDFILTGTAFRYLAVNWRYGLFFLYPVILLVGFAALAAYGAAYLTGLGLPLPYLLGPLIALAIFSILIVWPGRFLLLDYMMDDWIFAHEFVHRSRAGLDARLDDFAKKLADVLREGGYDEVVFAAHSLGCALKVAVVDRALQMVPGFGKNGERLVLLSTGSSVLKIAFHPKGLWMKEAVARVSANPAIFWVEYQSMADPISFYKVDPIAALKLPATGRPIIRRVHIRDMLQTATYRRFRANFFRLHRQLVMGNEKRYFYDYYMICCGPLRLETRVTKPETIVASFAPDGALIEPKDQSFQPQRTNAS</sequence>
<dbReference type="Proteomes" id="UP000194137">
    <property type="component" value="Chromosome"/>
</dbReference>
<dbReference type="EMBL" id="CP021112">
    <property type="protein sequence ID" value="ARQ01153.1"/>
    <property type="molecule type" value="Genomic_DNA"/>
</dbReference>
<gene>
    <name evidence="1" type="ORF">CAK95_20155</name>
</gene>
<organism evidence="1 2">
    <name type="scientific">Pseudorhodoplanes sinuspersici</name>
    <dbReference type="NCBI Taxonomy" id="1235591"/>
    <lineage>
        <taxon>Bacteria</taxon>
        <taxon>Pseudomonadati</taxon>
        <taxon>Pseudomonadota</taxon>
        <taxon>Alphaproteobacteria</taxon>
        <taxon>Hyphomicrobiales</taxon>
        <taxon>Pseudorhodoplanes</taxon>
    </lineage>
</organism>
<evidence type="ECO:0000313" key="2">
    <source>
        <dbReference type="Proteomes" id="UP000194137"/>
    </source>
</evidence>
<dbReference type="OrthoDB" id="7257484at2"/>
<dbReference type="RefSeq" id="WP_086089546.1">
    <property type="nucleotide sequence ID" value="NZ_CP021112.1"/>
</dbReference>
<dbReference type="KEGG" id="psin:CAK95_20155"/>
<name>A0A1W6ZV09_9HYPH</name>
<accession>A0A1W6ZV09</accession>